<dbReference type="RefSeq" id="WP_156330073.1">
    <property type="nucleotide sequence ID" value="NZ_LGSZ01000019.1"/>
</dbReference>
<keyword evidence="4 6" id="KW-1133">Transmembrane helix</keyword>
<dbReference type="PATRIC" id="fig|1526658.3.peg.1272"/>
<feature type="transmembrane region" description="Helical" evidence="6">
    <location>
        <begin position="208"/>
        <end position="225"/>
    </location>
</feature>
<evidence type="ECO:0000256" key="4">
    <source>
        <dbReference type="ARBA" id="ARBA00022989"/>
    </source>
</evidence>
<gene>
    <name evidence="7" type="ORF">AE618_03320</name>
</gene>
<organism evidence="7 8">
    <name type="scientific">Bosea vaviloviae</name>
    <dbReference type="NCBI Taxonomy" id="1526658"/>
    <lineage>
        <taxon>Bacteria</taxon>
        <taxon>Pseudomonadati</taxon>
        <taxon>Pseudomonadota</taxon>
        <taxon>Alphaproteobacteria</taxon>
        <taxon>Hyphomicrobiales</taxon>
        <taxon>Boseaceae</taxon>
        <taxon>Bosea</taxon>
    </lineage>
</organism>
<evidence type="ECO:0000256" key="2">
    <source>
        <dbReference type="ARBA" id="ARBA00007511"/>
    </source>
</evidence>
<dbReference type="AlphaFoldDB" id="A0A0N1F7K0"/>
<evidence type="ECO:0000256" key="1">
    <source>
        <dbReference type="ARBA" id="ARBA00004141"/>
    </source>
</evidence>
<feature type="transmembrane region" description="Helical" evidence="6">
    <location>
        <begin position="20"/>
        <end position="39"/>
    </location>
</feature>
<dbReference type="Pfam" id="PF03741">
    <property type="entry name" value="TerC"/>
    <property type="match status" value="1"/>
</dbReference>
<dbReference type="InterPro" id="IPR005496">
    <property type="entry name" value="Integral_membrane_TerC"/>
</dbReference>
<dbReference type="PANTHER" id="PTHR30238:SF4">
    <property type="entry name" value="SLL1022 PROTEIN"/>
    <property type="match status" value="1"/>
</dbReference>
<name>A0A0N1F7K0_9HYPH</name>
<protein>
    <recommendedName>
        <fullName evidence="9">Integral membrane protein</fullName>
    </recommendedName>
</protein>
<feature type="transmembrane region" description="Helical" evidence="6">
    <location>
        <begin position="143"/>
        <end position="162"/>
    </location>
</feature>
<comment type="subcellular location">
    <subcellularLocation>
        <location evidence="1">Membrane</location>
        <topology evidence="1">Multi-pass membrane protein</topology>
    </subcellularLocation>
</comment>
<dbReference type="GO" id="GO:0016020">
    <property type="term" value="C:membrane"/>
    <property type="evidence" value="ECO:0007669"/>
    <property type="project" value="UniProtKB-SubCell"/>
</dbReference>
<evidence type="ECO:0000313" key="7">
    <source>
        <dbReference type="EMBL" id="KPH82522.1"/>
    </source>
</evidence>
<feature type="transmembrane region" description="Helical" evidence="6">
    <location>
        <begin position="51"/>
        <end position="71"/>
    </location>
</feature>
<sequence length="234" mass="24789">MDFSSISFLDPALWGKLLEIIALNIVLSGDNAVVIALACRALSPEQRSKGIALGAGVAVVLRVIFTVLIASLLNTPFLHIIGAVLLVWIAVKLIIEDGESDEDSITASSKLWKAVQTVAIADIVMSLDNVLAIAAVAKDSIPLLVAGLVISIPLIVLGASLITSLLTRFPILVWAGAALLGWVAGEMFDTDPWLVARFGAETVHRFEYPAALIGALLVVGLGYLLKHRRPDPAL</sequence>
<keyword evidence="3 6" id="KW-0812">Transmembrane</keyword>
<evidence type="ECO:0000256" key="3">
    <source>
        <dbReference type="ARBA" id="ARBA00022692"/>
    </source>
</evidence>
<reference evidence="7 8" key="1">
    <citation type="submission" date="2015-07" db="EMBL/GenBank/DDBJ databases">
        <title>Whole genome sequencing of Bosea vaviloviae isolated from cave pool.</title>
        <authorList>
            <person name="Tan N.E.H."/>
            <person name="Lee Y.P."/>
            <person name="Gan H.M."/>
            <person name="Barton H."/>
            <person name="Savka M.A."/>
        </authorList>
    </citation>
    <scope>NUCLEOTIDE SEQUENCE [LARGE SCALE GENOMIC DNA]</scope>
    <source>
        <strain evidence="7 8">SD260</strain>
    </source>
</reference>
<comment type="similarity">
    <text evidence="2">Belongs to the TerC family.</text>
</comment>
<keyword evidence="5 6" id="KW-0472">Membrane</keyword>
<proteinExistence type="inferred from homology"/>
<keyword evidence="8" id="KW-1185">Reference proteome</keyword>
<feature type="transmembrane region" description="Helical" evidence="6">
    <location>
        <begin position="169"/>
        <end position="188"/>
    </location>
</feature>
<evidence type="ECO:0000256" key="5">
    <source>
        <dbReference type="ARBA" id="ARBA00023136"/>
    </source>
</evidence>
<evidence type="ECO:0008006" key="9">
    <source>
        <dbReference type="Google" id="ProtNLM"/>
    </source>
</evidence>
<evidence type="ECO:0000313" key="8">
    <source>
        <dbReference type="Proteomes" id="UP000037822"/>
    </source>
</evidence>
<dbReference type="Proteomes" id="UP000037822">
    <property type="component" value="Unassembled WGS sequence"/>
</dbReference>
<comment type="caution">
    <text evidence="7">The sequence shown here is derived from an EMBL/GenBank/DDBJ whole genome shotgun (WGS) entry which is preliminary data.</text>
</comment>
<feature type="transmembrane region" description="Helical" evidence="6">
    <location>
        <begin position="115"/>
        <end position="137"/>
    </location>
</feature>
<dbReference type="PANTHER" id="PTHR30238">
    <property type="entry name" value="MEMBRANE BOUND PREDICTED REDOX MODULATOR"/>
    <property type="match status" value="1"/>
</dbReference>
<dbReference type="NCBIfam" id="TIGR03717">
    <property type="entry name" value="R_switched_YjbE"/>
    <property type="match status" value="1"/>
</dbReference>
<dbReference type="InterPro" id="IPR022301">
    <property type="entry name" value="Integral_membrane_YjbE"/>
</dbReference>
<accession>A0A0N1F7K0</accession>
<dbReference type="EMBL" id="LGSZ01000019">
    <property type="protein sequence ID" value="KPH82522.1"/>
    <property type="molecule type" value="Genomic_DNA"/>
</dbReference>
<feature type="transmembrane region" description="Helical" evidence="6">
    <location>
        <begin position="77"/>
        <end position="95"/>
    </location>
</feature>
<dbReference type="OrthoDB" id="9807970at2"/>
<evidence type="ECO:0000256" key="6">
    <source>
        <dbReference type="SAM" id="Phobius"/>
    </source>
</evidence>